<dbReference type="AlphaFoldDB" id="A0A6G9AJW0"/>
<dbReference type="GO" id="GO:0051997">
    <property type="term" value="F:2-oxo-4-hydroxy-4-carboxy-5-ureidoimidazoline decarboxylase activity"/>
    <property type="evidence" value="ECO:0007669"/>
    <property type="project" value="UniProtKB-EC"/>
</dbReference>
<dbReference type="PANTHER" id="PTHR43466">
    <property type="entry name" value="2-OXO-4-HYDROXY-4-CARBOXY-5-UREIDOIMIDAZOLINE DECARBOXYLASE-RELATED"/>
    <property type="match status" value="1"/>
</dbReference>
<keyword evidence="6 8" id="KW-0456">Lyase</keyword>
<evidence type="ECO:0000256" key="1">
    <source>
        <dbReference type="ARBA" id="ARBA00001163"/>
    </source>
</evidence>
<keyword evidence="9" id="KW-1185">Reference proteome</keyword>
<dbReference type="Gene3D" id="1.10.3330.10">
    <property type="entry name" value="Oxo-4-hydroxy-4-carboxy-5-ureidoimidazoline decarboxylase"/>
    <property type="match status" value="1"/>
</dbReference>
<dbReference type="EMBL" id="CP050063">
    <property type="protein sequence ID" value="QIP12752.1"/>
    <property type="molecule type" value="Genomic_DNA"/>
</dbReference>
<protein>
    <recommendedName>
        <fullName evidence="3">2-oxo-4-hydroxy-4-carboxy-5-ureidoimidazoline decarboxylase</fullName>
        <ecNumber evidence="3">4.1.1.97</ecNumber>
    </recommendedName>
</protein>
<dbReference type="EC" id="4.1.1.97" evidence="3"/>
<dbReference type="PANTHER" id="PTHR43466:SF1">
    <property type="entry name" value="2-OXO-4-HYDROXY-4-CARBOXY-5-UREIDOIMIDAZOLINE DECARBOXYLASE-RELATED"/>
    <property type="match status" value="1"/>
</dbReference>
<dbReference type="InterPro" id="IPR018020">
    <property type="entry name" value="OHCU_decarboxylase"/>
</dbReference>
<keyword evidence="4" id="KW-0659">Purine metabolism</keyword>
<comment type="catalytic activity">
    <reaction evidence="1">
        <text>5-hydroxy-2-oxo-4-ureido-2,5-dihydro-1H-imidazole-5-carboxylate + H(+) = (S)-allantoin + CO2</text>
        <dbReference type="Rhea" id="RHEA:26301"/>
        <dbReference type="ChEBI" id="CHEBI:15378"/>
        <dbReference type="ChEBI" id="CHEBI:15678"/>
        <dbReference type="ChEBI" id="CHEBI:16526"/>
        <dbReference type="ChEBI" id="CHEBI:58639"/>
        <dbReference type="EC" id="4.1.1.97"/>
    </reaction>
</comment>
<comment type="pathway">
    <text evidence="2">Purine metabolism; urate degradation; (S)-allantoin from urate: step 3/3.</text>
</comment>
<organism evidence="8 9">
    <name type="scientific">Spirosoma aureum</name>
    <dbReference type="NCBI Taxonomy" id="2692134"/>
    <lineage>
        <taxon>Bacteria</taxon>
        <taxon>Pseudomonadati</taxon>
        <taxon>Bacteroidota</taxon>
        <taxon>Cytophagia</taxon>
        <taxon>Cytophagales</taxon>
        <taxon>Cytophagaceae</taxon>
        <taxon>Spirosoma</taxon>
    </lineage>
</organism>
<evidence type="ECO:0000313" key="9">
    <source>
        <dbReference type="Proteomes" id="UP000501802"/>
    </source>
</evidence>
<evidence type="ECO:0000313" key="8">
    <source>
        <dbReference type="EMBL" id="QIP12752.1"/>
    </source>
</evidence>
<dbReference type="Proteomes" id="UP000501802">
    <property type="component" value="Chromosome"/>
</dbReference>
<sequence>MSLPELNQLPVNQLKEALVTCCGSMVWVNEMARIFPVESKDSLFEQAEISWFSLNESDWREAFDHHPKIGDINSLREKFANTSAWASGEQSGVSTASQQVLEDLSEGNRLYEAKFGYIFIVCATGKSADEMLEILNSRLPNSPEDEILIAMQEQNKITKIRLEKLLVS</sequence>
<gene>
    <name evidence="8" type="primary">uraD</name>
    <name evidence="8" type="ORF">G8759_09000</name>
</gene>
<dbReference type="InterPro" id="IPR036778">
    <property type="entry name" value="OHCU_decarboxylase_sf"/>
</dbReference>
<dbReference type="GO" id="GO:0006144">
    <property type="term" value="P:purine nucleobase metabolic process"/>
    <property type="evidence" value="ECO:0007669"/>
    <property type="project" value="UniProtKB-KW"/>
</dbReference>
<dbReference type="SUPFAM" id="SSF158694">
    <property type="entry name" value="UraD-Like"/>
    <property type="match status" value="1"/>
</dbReference>
<accession>A0A6G9AJW0</accession>
<keyword evidence="5" id="KW-0210">Decarboxylase</keyword>
<dbReference type="NCBIfam" id="TIGR03180">
    <property type="entry name" value="UraD_2"/>
    <property type="match status" value="1"/>
</dbReference>
<dbReference type="GO" id="GO:0019628">
    <property type="term" value="P:urate catabolic process"/>
    <property type="evidence" value="ECO:0007669"/>
    <property type="project" value="TreeGrafter"/>
</dbReference>
<evidence type="ECO:0000256" key="3">
    <source>
        <dbReference type="ARBA" id="ARBA00012257"/>
    </source>
</evidence>
<evidence type="ECO:0000256" key="6">
    <source>
        <dbReference type="ARBA" id="ARBA00023239"/>
    </source>
</evidence>
<name>A0A6G9AJW0_9BACT</name>
<dbReference type="Pfam" id="PF09349">
    <property type="entry name" value="OHCU_decarbox"/>
    <property type="match status" value="1"/>
</dbReference>
<proteinExistence type="predicted"/>
<evidence type="ECO:0000259" key="7">
    <source>
        <dbReference type="Pfam" id="PF09349"/>
    </source>
</evidence>
<evidence type="ECO:0000256" key="2">
    <source>
        <dbReference type="ARBA" id="ARBA00004754"/>
    </source>
</evidence>
<dbReference type="InterPro" id="IPR017595">
    <property type="entry name" value="OHCU_decarboxylase-2"/>
</dbReference>
<reference evidence="8 9" key="1">
    <citation type="submission" date="2020-03" db="EMBL/GenBank/DDBJ databases">
        <authorList>
            <person name="Kim M.K."/>
        </authorList>
    </citation>
    <scope>NUCLEOTIDE SEQUENCE [LARGE SCALE GENOMIC DNA]</scope>
    <source>
        <strain evidence="8 9">BT328</strain>
    </source>
</reference>
<evidence type="ECO:0000256" key="4">
    <source>
        <dbReference type="ARBA" id="ARBA00022631"/>
    </source>
</evidence>
<dbReference type="NCBIfam" id="NF010372">
    <property type="entry name" value="PRK13798.1"/>
    <property type="match status" value="1"/>
</dbReference>
<evidence type="ECO:0000256" key="5">
    <source>
        <dbReference type="ARBA" id="ARBA00022793"/>
    </source>
</evidence>
<dbReference type="KEGG" id="spib:G8759_09000"/>
<dbReference type="RefSeq" id="WP_167207161.1">
    <property type="nucleotide sequence ID" value="NZ_CP050063.1"/>
</dbReference>
<feature type="domain" description="Oxo-4-hydroxy-4-carboxy-5-ureidoimidazoline decarboxylase" evidence="7">
    <location>
        <begin position="7"/>
        <end position="163"/>
    </location>
</feature>